<dbReference type="GO" id="GO:0003676">
    <property type="term" value="F:nucleic acid binding"/>
    <property type="evidence" value="ECO:0007669"/>
    <property type="project" value="InterPro"/>
</dbReference>
<feature type="compositionally biased region" description="Polar residues" evidence="1">
    <location>
        <begin position="740"/>
        <end position="749"/>
    </location>
</feature>
<dbReference type="PROSITE" id="PS50994">
    <property type="entry name" value="INTEGRASE"/>
    <property type="match status" value="1"/>
</dbReference>
<dbReference type="GO" id="GO:0015074">
    <property type="term" value="P:DNA integration"/>
    <property type="evidence" value="ECO:0007669"/>
    <property type="project" value="InterPro"/>
</dbReference>
<evidence type="ECO:0000259" key="2">
    <source>
        <dbReference type="PROSITE" id="PS50994"/>
    </source>
</evidence>
<feature type="compositionally biased region" description="Basic and acidic residues" evidence="1">
    <location>
        <begin position="674"/>
        <end position="683"/>
    </location>
</feature>
<dbReference type="EMBL" id="CAJNIZ010004666">
    <property type="protein sequence ID" value="CAE7234884.1"/>
    <property type="molecule type" value="Genomic_DNA"/>
</dbReference>
<organism evidence="3 4">
    <name type="scientific">Symbiodinium pilosum</name>
    <name type="common">Dinoflagellate</name>
    <dbReference type="NCBI Taxonomy" id="2952"/>
    <lineage>
        <taxon>Eukaryota</taxon>
        <taxon>Sar</taxon>
        <taxon>Alveolata</taxon>
        <taxon>Dinophyceae</taxon>
        <taxon>Suessiales</taxon>
        <taxon>Symbiodiniaceae</taxon>
        <taxon>Symbiodinium</taxon>
    </lineage>
</organism>
<feature type="compositionally biased region" description="Basic and acidic residues" evidence="1">
    <location>
        <begin position="723"/>
        <end position="739"/>
    </location>
</feature>
<dbReference type="Gene3D" id="3.30.420.10">
    <property type="entry name" value="Ribonuclease H-like superfamily/Ribonuclease H"/>
    <property type="match status" value="1"/>
</dbReference>
<dbReference type="InterPro" id="IPR012337">
    <property type="entry name" value="RNaseH-like_sf"/>
</dbReference>
<feature type="domain" description="Integrase catalytic" evidence="2">
    <location>
        <begin position="344"/>
        <end position="538"/>
    </location>
</feature>
<keyword evidence="4" id="KW-1185">Reference proteome</keyword>
<reference evidence="3" key="1">
    <citation type="submission" date="2021-02" db="EMBL/GenBank/DDBJ databases">
        <authorList>
            <person name="Dougan E. K."/>
            <person name="Rhodes N."/>
            <person name="Thang M."/>
            <person name="Chan C."/>
        </authorList>
    </citation>
    <scope>NUCLEOTIDE SEQUENCE</scope>
</reference>
<sequence length="1522" mass="171982">MGQTEAGEPGEDVCWIEDEEPLPESKAEGLLRSTEEFDLAAILGALQPLTAWEVSCRTEHNFGSACAHRGLDVQSKTLGTGYDLNKREHVNRLLRECWEQPPWKIWFSPACVMPSLLDQRSPDYDAALRKKRQKSKRQIEHFVEIATAYFDAATGKARVYLEIPTEATGRCIPIRKQYTIIHNDQMFHERMNLLCDGGHGHRELENPCPRTKVFLESATYPEQMVERIANLWKSEYVADKKTHEVQNVIAAAQQIEAEVVNAAEVENDAADDEGVSEQKRQQARALLTRLHKAAGHPSNRALARICRDRGMPRRIVNEALNLRCQACLDTRRGEQLIVPHSLGTKPQPWQMLGMDVMELVFPQQRRKARYLVAICLVMRLMMVEMLWEGPMNETGLDSGQHLAETFASGWLHHRPKPEWIMTDPQSSLAKGDFAEFCGWIGCGLTVTPGEAHWQNGGVESAIKAVKKTMRRIRNDAPEVTARACGHLAAAAQNNTDSVKGFSQWAYRSNPAAWNEHGDPLVINKNQGGRPEEFWQLQRWRSKAEEVHRQNLAMETMTRLQNASPRPVVDFRVGDWVCVWRNATLKARRARQGSEHVNPEPRFIGPGRVAMLEPPVLPEGRCSVVWVLMGTSLWRCAPEQLRLASEQEVITELLQKGEVVTQPVQNVLRSLKRFTDDGAPEPHRGSSQAQSSHDWENTLQNAADDWGHRVATHQQQARQPSRSRSAERRGERQSVKEQVERWQQLSSANAARQREGLPKQLRMPEAIAKREIPDSWELDADRCVIIRHHHEWRSKLFVPTSVPTCPVPLDQLTGKRTTIWVSPGGDQGSFVDDFKASRDPDRKHRSRWKGSTILEIKIGVDVLAPKRKELMEPPEPSAGSKRMRLGRSMSRRISWSRSASIHQLEHDTDENMSLNQLRLELHRVRTEERQLLKAVKRACDNNEEAMVLEFDVDDLSAFVASSTTYSKARLQSSTAAKEVNYRKLNHKDRARMEEAMAREISEVLRPMAVKAASEGLSEEDVKGRVIPMRWILTWKPVPDGEPPQPNAKHEVSAADGQEQSQGTHCSHWLQASRSGSEGRTHGAAKAYDGITDLVEAGTEYVIPGIGFGIGTEPLFTRGVPELALALGVTPGTLLEVVGAVYGLTNAPRIFWLDADAKMRALGGVPHDIDRCLWIFKSRDNRRIIGRIGCHVDDFLISGDHQDPEWMAIREKVKKMYSWSPWKSGSFTFAGLEVQLLKNFEIRVTQENFCNALRPIEIVNEHSRSDSDPLSAKEVSQYRGLVMKAQWRAVQTGFQYAARVGVAASAASKATFSNLKEANSIMRELRKTAKEDIVYHAFNFGRETKLTWDMVGEESKASVMDWRSFKLDRPVKGTNGSESQAMYEAEDKGFKCRLFWALINGLFDAISSSDSPLLGMNNTRTGLEASSIQKGLREDGKCYLTWVPSDLNLADCLTKNTPDAYKVAALYHARKAWVVRFNEEFVSARKQQRLRRQKEIQEQATLIGNALEDELVWETDGMSECISR</sequence>
<feature type="region of interest" description="Disordered" evidence="1">
    <location>
        <begin position="674"/>
        <end position="693"/>
    </location>
</feature>
<accession>A0A812KUI0</accession>
<protein>
    <submittedName>
        <fullName evidence="3">SIRT6 protein</fullName>
    </submittedName>
</protein>
<feature type="compositionally biased region" description="Low complexity" evidence="1">
    <location>
        <begin position="713"/>
        <end position="722"/>
    </location>
</feature>
<proteinExistence type="predicted"/>
<gene>
    <name evidence="3" type="primary">SIRT6</name>
    <name evidence="3" type="ORF">SPIL2461_LOCUS3756</name>
</gene>
<dbReference type="InterPro" id="IPR036397">
    <property type="entry name" value="RNaseH_sf"/>
</dbReference>
<feature type="region of interest" description="Disordered" evidence="1">
    <location>
        <begin position="708"/>
        <end position="761"/>
    </location>
</feature>
<dbReference type="Proteomes" id="UP000649617">
    <property type="component" value="Unassembled WGS sequence"/>
</dbReference>
<feature type="compositionally biased region" description="Polar residues" evidence="1">
    <location>
        <begin position="684"/>
        <end position="693"/>
    </location>
</feature>
<name>A0A812KUI0_SYMPI</name>
<dbReference type="OrthoDB" id="442693at2759"/>
<evidence type="ECO:0000256" key="1">
    <source>
        <dbReference type="SAM" id="MobiDB-lite"/>
    </source>
</evidence>
<feature type="region of interest" description="Disordered" evidence="1">
    <location>
        <begin position="1035"/>
        <end position="1063"/>
    </location>
</feature>
<dbReference type="SUPFAM" id="SSF53098">
    <property type="entry name" value="Ribonuclease H-like"/>
    <property type="match status" value="1"/>
</dbReference>
<dbReference type="InterPro" id="IPR001584">
    <property type="entry name" value="Integrase_cat-core"/>
</dbReference>
<evidence type="ECO:0000313" key="4">
    <source>
        <dbReference type="Proteomes" id="UP000649617"/>
    </source>
</evidence>
<comment type="caution">
    <text evidence="3">The sequence shown here is derived from an EMBL/GenBank/DDBJ whole genome shotgun (WGS) entry which is preliminary data.</text>
</comment>
<evidence type="ECO:0000313" key="3">
    <source>
        <dbReference type="EMBL" id="CAE7234884.1"/>
    </source>
</evidence>